<accession>A0A0F9TZB5</accession>
<evidence type="ECO:0008006" key="2">
    <source>
        <dbReference type="Google" id="ProtNLM"/>
    </source>
</evidence>
<gene>
    <name evidence="1" type="ORF">LCGC14_0270290</name>
</gene>
<dbReference type="PANTHER" id="PTHR30244:SF34">
    <property type="entry name" value="DTDP-4-AMINO-4,6-DIDEOXYGALACTOSE TRANSAMINASE"/>
    <property type="match status" value="1"/>
</dbReference>
<name>A0A0F9TZB5_9ZZZZ</name>
<dbReference type="Gene3D" id="3.40.640.10">
    <property type="entry name" value="Type I PLP-dependent aspartate aminotransferase-like (Major domain)"/>
    <property type="match status" value="1"/>
</dbReference>
<evidence type="ECO:0000313" key="1">
    <source>
        <dbReference type="EMBL" id="KKN86330.1"/>
    </source>
</evidence>
<dbReference type="SUPFAM" id="SSF53383">
    <property type="entry name" value="PLP-dependent transferases"/>
    <property type="match status" value="1"/>
</dbReference>
<dbReference type="InterPro" id="IPR015424">
    <property type="entry name" value="PyrdxlP-dep_Trfase"/>
</dbReference>
<dbReference type="GO" id="GO:0030170">
    <property type="term" value="F:pyridoxal phosphate binding"/>
    <property type="evidence" value="ECO:0007669"/>
    <property type="project" value="TreeGrafter"/>
</dbReference>
<proteinExistence type="predicted"/>
<dbReference type="Pfam" id="PF01041">
    <property type="entry name" value="DegT_DnrJ_EryC1"/>
    <property type="match status" value="1"/>
</dbReference>
<protein>
    <recommendedName>
        <fullName evidence="2">Aminotransferase class I/classII domain-containing protein</fullName>
    </recommendedName>
</protein>
<dbReference type="GO" id="GO:0000271">
    <property type="term" value="P:polysaccharide biosynthetic process"/>
    <property type="evidence" value="ECO:0007669"/>
    <property type="project" value="TreeGrafter"/>
</dbReference>
<dbReference type="InterPro" id="IPR000653">
    <property type="entry name" value="DegT/StrS_aminotransferase"/>
</dbReference>
<sequence>MAEVFTGSFTQQEPIPEDAIDAAVAVMRHGRLHRYNTVAGETAEVALLEQEFAAMVGAQYCLAVASGGYAIATALRAVGVKPGDRVLSNAFTLAPVPGAIAAVGAEPVFVDVTEGLVIDLDDLAGKLDQARVLLLSHMRGHICDMDALMTLCDAAGVTVVEDCAHTMGASWNGVPSGRHGAVGCYSCQTYKHVNAGEGGLLVTDDPEVAARAIMLSGSYMLFDRHVAGPTPETFETIKYDTPNISGRMDNLRAAILRPQLRRLDAQIGKWNARYQVVEDGLRDTPGLTVISRPEAERFVGSSIQFLLSGWQTPAIKAVLSRCAARGVELKWFGGAEPVGFTSRYDSWRYAKSPVLPASDAVLSSIIDMRVPLTFSLDDCALIARIIRAEVSAVFQQE</sequence>
<reference evidence="1" key="1">
    <citation type="journal article" date="2015" name="Nature">
        <title>Complex archaea that bridge the gap between prokaryotes and eukaryotes.</title>
        <authorList>
            <person name="Spang A."/>
            <person name="Saw J.H."/>
            <person name="Jorgensen S.L."/>
            <person name="Zaremba-Niedzwiedzka K."/>
            <person name="Martijn J."/>
            <person name="Lind A.E."/>
            <person name="van Eijk R."/>
            <person name="Schleper C."/>
            <person name="Guy L."/>
            <person name="Ettema T.J."/>
        </authorList>
    </citation>
    <scope>NUCLEOTIDE SEQUENCE</scope>
</reference>
<dbReference type="InterPro" id="IPR015422">
    <property type="entry name" value="PyrdxlP-dep_Trfase_small"/>
</dbReference>
<dbReference type="EMBL" id="LAZR01000149">
    <property type="protein sequence ID" value="KKN86330.1"/>
    <property type="molecule type" value="Genomic_DNA"/>
</dbReference>
<comment type="caution">
    <text evidence="1">The sequence shown here is derived from an EMBL/GenBank/DDBJ whole genome shotgun (WGS) entry which is preliminary data.</text>
</comment>
<dbReference type="InterPro" id="IPR015421">
    <property type="entry name" value="PyrdxlP-dep_Trfase_major"/>
</dbReference>
<dbReference type="AlphaFoldDB" id="A0A0F9TZB5"/>
<dbReference type="GO" id="GO:0008483">
    <property type="term" value="F:transaminase activity"/>
    <property type="evidence" value="ECO:0007669"/>
    <property type="project" value="TreeGrafter"/>
</dbReference>
<organism evidence="1">
    <name type="scientific">marine sediment metagenome</name>
    <dbReference type="NCBI Taxonomy" id="412755"/>
    <lineage>
        <taxon>unclassified sequences</taxon>
        <taxon>metagenomes</taxon>
        <taxon>ecological metagenomes</taxon>
    </lineage>
</organism>
<dbReference type="PANTHER" id="PTHR30244">
    <property type="entry name" value="TRANSAMINASE"/>
    <property type="match status" value="1"/>
</dbReference>
<dbReference type="Gene3D" id="3.90.1150.10">
    <property type="entry name" value="Aspartate Aminotransferase, domain 1"/>
    <property type="match status" value="1"/>
</dbReference>